<dbReference type="EMBL" id="MEUG01000001">
    <property type="protein sequence ID" value="OGC28753.1"/>
    <property type="molecule type" value="Genomic_DNA"/>
</dbReference>
<dbReference type="Proteomes" id="UP000178602">
    <property type="component" value="Unassembled WGS sequence"/>
</dbReference>
<keyword evidence="1 7" id="KW-0479">Metal-binding</keyword>
<keyword evidence="4 7" id="KW-0862">Zinc</keyword>
<evidence type="ECO:0000259" key="8">
    <source>
        <dbReference type="PROSITE" id="PS50880"/>
    </source>
</evidence>
<dbReference type="Pfam" id="PF21175">
    <property type="entry name" value="RecR_C"/>
    <property type="match status" value="1"/>
</dbReference>
<dbReference type="PANTHER" id="PTHR30446">
    <property type="entry name" value="RECOMBINATION PROTEIN RECR"/>
    <property type="match status" value="1"/>
</dbReference>
<dbReference type="Pfam" id="PF21176">
    <property type="entry name" value="RecR_HhH"/>
    <property type="match status" value="1"/>
</dbReference>
<dbReference type="GO" id="GO:0006310">
    <property type="term" value="P:DNA recombination"/>
    <property type="evidence" value="ECO:0007669"/>
    <property type="project" value="UniProtKB-UniRule"/>
</dbReference>
<dbReference type="Pfam" id="PF13662">
    <property type="entry name" value="Toprim_4"/>
    <property type="match status" value="1"/>
</dbReference>
<dbReference type="Gene3D" id="1.10.8.420">
    <property type="entry name" value="RecR Domain 1"/>
    <property type="match status" value="1"/>
</dbReference>
<dbReference type="Pfam" id="PF02132">
    <property type="entry name" value="RecR_ZnF"/>
    <property type="match status" value="1"/>
</dbReference>
<dbReference type="SMART" id="SM00493">
    <property type="entry name" value="TOPRIM"/>
    <property type="match status" value="1"/>
</dbReference>
<dbReference type="GO" id="GO:0008270">
    <property type="term" value="F:zinc ion binding"/>
    <property type="evidence" value="ECO:0007669"/>
    <property type="project" value="UniProtKB-KW"/>
</dbReference>
<accession>A0A1F4T9L7</accession>
<dbReference type="PROSITE" id="PS01300">
    <property type="entry name" value="RECR"/>
    <property type="match status" value="1"/>
</dbReference>
<name>A0A1F4T9L7_UNCSA</name>
<dbReference type="InterPro" id="IPR000093">
    <property type="entry name" value="DNA_Rcmb_RecR"/>
</dbReference>
<evidence type="ECO:0000256" key="4">
    <source>
        <dbReference type="ARBA" id="ARBA00022833"/>
    </source>
</evidence>
<evidence type="ECO:0000256" key="5">
    <source>
        <dbReference type="ARBA" id="ARBA00023172"/>
    </source>
</evidence>
<dbReference type="PROSITE" id="PS50880">
    <property type="entry name" value="TOPRIM"/>
    <property type="match status" value="1"/>
</dbReference>
<evidence type="ECO:0000313" key="10">
    <source>
        <dbReference type="Proteomes" id="UP000178602"/>
    </source>
</evidence>
<evidence type="ECO:0000256" key="2">
    <source>
        <dbReference type="ARBA" id="ARBA00022763"/>
    </source>
</evidence>
<organism evidence="9 10">
    <name type="scientific">candidate division WOR-1 bacterium RIFOXYC12_FULL_54_18</name>
    <dbReference type="NCBI Taxonomy" id="1802584"/>
    <lineage>
        <taxon>Bacteria</taxon>
        <taxon>Bacillati</taxon>
        <taxon>Saganbacteria</taxon>
    </lineage>
</organism>
<reference evidence="9 10" key="1">
    <citation type="journal article" date="2016" name="Nat. Commun.">
        <title>Thousands of microbial genomes shed light on interconnected biogeochemical processes in an aquifer system.</title>
        <authorList>
            <person name="Anantharaman K."/>
            <person name="Brown C.T."/>
            <person name="Hug L.A."/>
            <person name="Sharon I."/>
            <person name="Castelle C.J."/>
            <person name="Probst A.J."/>
            <person name="Thomas B.C."/>
            <person name="Singh A."/>
            <person name="Wilkins M.J."/>
            <person name="Karaoz U."/>
            <person name="Brodie E.L."/>
            <person name="Williams K.H."/>
            <person name="Hubbard S.S."/>
            <person name="Banfield J.F."/>
        </authorList>
    </citation>
    <scope>NUCLEOTIDE SEQUENCE [LARGE SCALE GENOMIC DNA]</scope>
</reference>
<dbReference type="SUPFAM" id="SSF111304">
    <property type="entry name" value="Recombination protein RecR"/>
    <property type="match status" value="1"/>
</dbReference>
<dbReference type="InterPro" id="IPR006171">
    <property type="entry name" value="TOPRIM_dom"/>
</dbReference>
<dbReference type="AlphaFoldDB" id="A0A1F4T9L7"/>
<keyword evidence="5 7" id="KW-0233">DNA recombination</keyword>
<dbReference type="HAMAP" id="MF_00017">
    <property type="entry name" value="RecR"/>
    <property type="match status" value="1"/>
</dbReference>
<comment type="similarity">
    <text evidence="7">Belongs to the RecR family.</text>
</comment>
<dbReference type="Gene3D" id="3.30.60.80">
    <property type="match status" value="1"/>
</dbReference>
<evidence type="ECO:0000256" key="3">
    <source>
        <dbReference type="ARBA" id="ARBA00022771"/>
    </source>
</evidence>
<evidence type="ECO:0000313" key="9">
    <source>
        <dbReference type="EMBL" id="OGC28753.1"/>
    </source>
</evidence>
<dbReference type="GO" id="GO:0003677">
    <property type="term" value="F:DNA binding"/>
    <property type="evidence" value="ECO:0007669"/>
    <property type="project" value="UniProtKB-UniRule"/>
</dbReference>
<feature type="domain" description="Toprim" evidence="8">
    <location>
        <begin position="79"/>
        <end position="174"/>
    </location>
</feature>
<dbReference type="InterPro" id="IPR015967">
    <property type="entry name" value="Rcmb_RecR_Znf"/>
</dbReference>
<dbReference type="InterPro" id="IPR023627">
    <property type="entry name" value="Rcmb_RecR"/>
</dbReference>
<dbReference type="InterPro" id="IPR034137">
    <property type="entry name" value="TOPRIM_RecR"/>
</dbReference>
<keyword evidence="2 7" id="KW-0227">DNA damage</keyword>
<keyword evidence="6 7" id="KW-0234">DNA repair</keyword>
<dbReference type="NCBIfam" id="TIGR00615">
    <property type="entry name" value="recR"/>
    <property type="match status" value="1"/>
</dbReference>
<protein>
    <recommendedName>
        <fullName evidence="7">Recombination protein RecR</fullName>
    </recommendedName>
</protein>
<dbReference type="PANTHER" id="PTHR30446:SF0">
    <property type="entry name" value="RECOMBINATION PROTEIN RECR"/>
    <property type="match status" value="1"/>
</dbReference>
<dbReference type="GO" id="GO:0006281">
    <property type="term" value="P:DNA repair"/>
    <property type="evidence" value="ECO:0007669"/>
    <property type="project" value="UniProtKB-UniRule"/>
</dbReference>
<evidence type="ECO:0000256" key="6">
    <source>
        <dbReference type="ARBA" id="ARBA00023204"/>
    </source>
</evidence>
<gene>
    <name evidence="7" type="primary">recR</name>
    <name evidence="9" type="ORF">A3K49_07390</name>
</gene>
<comment type="caution">
    <text evidence="9">The sequence shown here is derived from an EMBL/GenBank/DDBJ whole genome shotgun (WGS) entry which is preliminary data.</text>
</comment>
<evidence type="ECO:0000256" key="7">
    <source>
        <dbReference type="HAMAP-Rule" id="MF_00017"/>
    </source>
</evidence>
<comment type="function">
    <text evidence="7">May play a role in DNA repair. It seems to be involved in an RecBC-independent recombinational process of DNA repair. It may act with RecF and RecO.</text>
</comment>
<dbReference type="SMART" id="SM00278">
    <property type="entry name" value="HhH1"/>
    <property type="match status" value="1"/>
</dbReference>
<evidence type="ECO:0000256" key="1">
    <source>
        <dbReference type="ARBA" id="ARBA00022723"/>
    </source>
</evidence>
<dbReference type="CDD" id="cd01025">
    <property type="entry name" value="TOPRIM_recR"/>
    <property type="match status" value="1"/>
</dbReference>
<keyword evidence="3 7" id="KW-0863">Zinc-finger</keyword>
<dbReference type="Gene3D" id="6.10.250.240">
    <property type="match status" value="1"/>
</dbReference>
<proteinExistence type="inferred from homology"/>
<feature type="zinc finger region" description="C4-type" evidence="7">
    <location>
        <begin position="56"/>
        <end position="71"/>
    </location>
</feature>
<dbReference type="InterPro" id="IPR003583">
    <property type="entry name" value="Hlx-hairpin-Hlx_DNA-bd_motif"/>
</dbReference>
<sequence length="199" mass="21506">MYAASLANMINELQKLPGIGPKSAQRLAFHLLGCTDKGIADLLGAIRLAKENIRHCSVCFNITDIDPCKLCADTSRDSGVLCVVGEPKDLVAIERSGVYNGKYHVLGGVISPLDGIDPESLRIKELLARLGREEVKEIVLAVNSTTEGEATIIYLTRLIKPLGIKLTRIAYGLPVGADMDYADPATLYKALEGRREVVS</sequence>
<dbReference type="Gene3D" id="3.40.1360.10">
    <property type="match status" value="1"/>
</dbReference>